<feature type="domain" description="HTH tetR-type" evidence="5">
    <location>
        <begin position="5"/>
        <end position="65"/>
    </location>
</feature>
<dbReference type="AlphaFoldDB" id="A0A2W1LV76"/>
<sequence>MRKGDKTRQYIITKSAELFNQRGYAGASIADIIEKTGIKKGGIYRHFTNKDELAAESFNYAASTVGRLFTEAMEQHHTAKSKLLAFLRVYDKVAEHPPFVGGCPLLNTAVESDDSHPVLRSQAVKALEDSLIMLKSVIEDGIRRGEFKAGVDAGALANFTLAILEGSIMMSKLEGDNRYILQNIESFTVYLDQCCLEP</sequence>
<evidence type="ECO:0000256" key="2">
    <source>
        <dbReference type="ARBA" id="ARBA00023125"/>
    </source>
</evidence>
<evidence type="ECO:0000313" key="6">
    <source>
        <dbReference type="EMBL" id="PZD95407.1"/>
    </source>
</evidence>
<evidence type="ECO:0000313" key="7">
    <source>
        <dbReference type="Proteomes" id="UP000249522"/>
    </source>
</evidence>
<proteinExistence type="predicted"/>
<dbReference type="PANTHER" id="PTHR47506">
    <property type="entry name" value="TRANSCRIPTIONAL REGULATORY PROTEIN"/>
    <property type="match status" value="1"/>
</dbReference>
<feature type="DNA-binding region" description="H-T-H motif" evidence="4">
    <location>
        <begin position="28"/>
        <end position="47"/>
    </location>
</feature>
<dbReference type="Proteomes" id="UP000249522">
    <property type="component" value="Unassembled WGS sequence"/>
</dbReference>
<dbReference type="RefSeq" id="WP_111147037.1">
    <property type="nucleotide sequence ID" value="NZ_QKRB01000044.1"/>
</dbReference>
<dbReference type="PROSITE" id="PS50977">
    <property type="entry name" value="HTH_TETR_2"/>
    <property type="match status" value="1"/>
</dbReference>
<dbReference type="InterPro" id="IPR036271">
    <property type="entry name" value="Tet_transcr_reg_TetR-rel_C_sf"/>
</dbReference>
<dbReference type="Pfam" id="PF00440">
    <property type="entry name" value="TetR_N"/>
    <property type="match status" value="1"/>
</dbReference>
<comment type="caution">
    <text evidence="6">The sequence shown here is derived from an EMBL/GenBank/DDBJ whole genome shotgun (WGS) entry which is preliminary data.</text>
</comment>
<dbReference type="PANTHER" id="PTHR47506:SF3">
    <property type="entry name" value="HTH-TYPE TRANSCRIPTIONAL REGULATOR LMRA"/>
    <property type="match status" value="1"/>
</dbReference>
<keyword evidence="3" id="KW-0804">Transcription</keyword>
<dbReference type="OrthoDB" id="9814200at2"/>
<evidence type="ECO:0000256" key="3">
    <source>
        <dbReference type="ARBA" id="ARBA00023163"/>
    </source>
</evidence>
<reference evidence="6 7" key="1">
    <citation type="submission" date="2018-06" db="EMBL/GenBank/DDBJ databases">
        <title>Paenibacillus imtechensis sp. nov.</title>
        <authorList>
            <person name="Pinnaka A.K."/>
            <person name="Singh H."/>
            <person name="Kaur M."/>
        </authorList>
    </citation>
    <scope>NUCLEOTIDE SEQUENCE [LARGE SCALE GENOMIC DNA]</scope>
    <source>
        <strain evidence="6 7">SMB1</strain>
    </source>
</reference>
<protein>
    <submittedName>
        <fullName evidence="6">TetR/AcrR family transcriptional regulator</fullName>
    </submittedName>
</protein>
<dbReference type="InterPro" id="IPR011075">
    <property type="entry name" value="TetR_C"/>
</dbReference>
<dbReference type="Pfam" id="PF16925">
    <property type="entry name" value="TetR_C_13"/>
    <property type="match status" value="1"/>
</dbReference>
<dbReference type="Gene3D" id="1.10.357.10">
    <property type="entry name" value="Tetracycline Repressor, domain 2"/>
    <property type="match status" value="1"/>
</dbReference>
<dbReference type="InterPro" id="IPR009057">
    <property type="entry name" value="Homeodomain-like_sf"/>
</dbReference>
<accession>A0A2W1LV76</accession>
<dbReference type="InterPro" id="IPR001647">
    <property type="entry name" value="HTH_TetR"/>
</dbReference>
<evidence type="ECO:0000256" key="4">
    <source>
        <dbReference type="PROSITE-ProRule" id="PRU00335"/>
    </source>
</evidence>
<gene>
    <name evidence="6" type="ORF">DNH61_12790</name>
</gene>
<name>A0A2W1LV76_9BACL</name>
<keyword evidence="2 4" id="KW-0238">DNA-binding</keyword>
<dbReference type="GO" id="GO:0003677">
    <property type="term" value="F:DNA binding"/>
    <property type="evidence" value="ECO:0007669"/>
    <property type="project" value="UniProtKB-UniRule"/>
</dbReference>
<keyword evidence="1" id="KW-0805">Transcription regulation</keyword>
<evidence type="ECO:0000256" key="1">
    <source>
        <dbReference type="ARBA" id="ARBA00023015"/>
    </source>
</evidence>
<dbReference type="PRINTS" id="PR00455">
    <property type="entry name" value="HTHTETR"/>
</dbReference>
<organism evidence="6 7">
    <name type="scientific">Paenibacillus sambharensis</name>
    <dbReference type="NCBI Taxonomy" id="1803190"/>
    <lineage>
        <taxon>Bacteria</taxon>
        <taxon>Bacillati</taxon>
        <taxon>Bacillota</taxon>
        <taxon>Bacilli</taxon>
        <taxon>Bacillales</taxon>
        <taxon>Paenibacillaceae</taxon>
        <taxon>Paenibacillus</taxon>
    </lineage>
</organism>
<dbReference type="SUPFAM" id="SSF48498">
    <property type="entry name" value="Tetracyclin repressor-like, C-terminal domain"/>
    <property type="match status" value="1"/>
</dbReference>
<keyword evidence="7" id="KW-1185">Reference proteome</keyword>
<dbReference type="SUPFAM" id="SSF46689">
    <property type="entry name" value="Homeodomain-like"/>
    <property type="match status" value="1"/>
</dbReference>
<dbReference type="EMBL" id="QKRB01000044">
    <property type="protein sequence ID" value="PZD95407.1"/>
    <property type="molecule type" value="Genomic_DNA"/>
</dbReference>
<evidence type="ECO:0000259" key="5">
    <source>
        <dbReference type="PROSITE" id="PS50977"/>
    </source>
</evidence>